<reference evidence="4 5" key="1">
    <citation type="submission" date="2013-01" db="EMBL/GenBank/DDBJ databases">
        <authorList>
            <person name="Fiebig A."/>
            <person name="Goeker M."/>
            <person name="Klenk H.-P.P."/>
        </authorList>
    </citation>
    <scope>NUCLEOTIDE SEQUENCE [LARGE SCALE GENOMIC DNA]</scope>
    <source>
        <strain evidence="4 5">DSM 24838</strain>
    </source>
</reference>
<dbReference type="GO" id="GO:0004519">
    <property type="term" value="F:endonuclease activity"/>
    <property type="evidence" value="ECO:0007669"/>
    <property type="project" value="InterPro"/>
</dbReference>
<evidence type="ECO:0000256" key="1">
    <source>
        <dbReference type="SAM" id="MobiDB-lite"/>
    </source>
</evidence>
<dbReference type="GO" id="GO:0016887">
    <property type="term" value="F:ATP hydrolysis activity"/>
    <property type="evidence" value="ECO:0007669"/>
    <property type="project" value="InterPro"/>
</dbReference>
<dbReference type="Pfam" id="PF05876">
    <property type="entry name" value="GpA_ATPase"/>
    <property type="match status" value="1"/>
</dbReference>
<gene>
    <name evidence="4" type="ORF">Wenmar_00931</name>
</gene>
<dbReference type="EMBL" id="AONG01000005">
    <property type="protein sequence ID" value="KIQ70554.1"/>
    <property type="molecule type" value="Genomic_DNA"/>
</dbReference>
<keyword evidence="5" id="KW-1185">Reference proteome</keyword>
<dbReference type="Gene3D" id="3.40.50.300">
    <property type="entry name" value="P-loop containing nucleotide triphosphate hydrolases"/>
    <property type="match status" value="1"/>
</dbReference>
<feature type="domain" description="Terminase large subunit GpA endonuclease" evidence="3">
    <location>
        <begin position="291"/>
        <end position="440"/>
    </location>
</feature>
<dbReference type="InterPro" id="IPR046454">
    <property type="entry name" value="GpA_endonuclease"/>
</dbReference>
<evidence type="ECO:0000259" key="3">
    <source>
        <dbReference type="Pfam" id="PF20454"/>
    </source>
</evidence>
<dbReference type="InterPro" id="IPR046453">
    <property type="entry name" value="GpA_ATPase"/>
</dbReference>
<dbReference type="AlphaFoldDB" id="A0A0D0Q7Y7"/>
<evidence type="ECO:0000313" key="4">
    <source>
        <dbReference type="EMBL" id="KIQ70554.1"/>
    </source>
</evidence>
<dbReference type="PATRIC" id="fig|1123501.6.peg.998"/>
<accession>A0A0D0Q7Y7</accession>
<dbReference type="Proteomes" id="UP000035100">
    <property type="component" value="Unassembled WGS sequence"/>
</dbReference>
<feature type="region of interest" description="Disordered" evidence="1">
    <location>
        <begin position="446"/>
        <end position="596"/>
    </location>
</feature>
<evidence type="ECO:0000259" key="2">
    <source>
        <dbReference type="Pfam" id="PF05876"/>
    </source>
</evidence>
<dbReference type="STRING" id="1123501.Wenmar_00931"/>
<dbReference type="InterPro" id="IPR027417">
    <property type="entry name" value="P-loop_NTPase"/>
</dbReference>
<proteinExistence type="predicted"/>
<feature type="domain" description="Phage terminase large subunit GpA ATPase" evidence="2">
    <location>
        <begin position="42"/>
        <end position="281"/>
    </location>
</feature>
<feature type="compositionally biased region" description="Basic residues" evidence="1">
    <location>
        <begin position="456"/>
        <end position="466"/>
    </location>
</feature>
<name>A0A0D0Q7Y7_9RHOB</name>
<comment type="caution">
    <text evidence="4">The sequence shown here is derived from an EMBL/GenBank/DDBJ whole genome shotgun (WGS) entry which is preliminary data.</text>
</comment>
<protein>
    <submittedName>
        <fullName evidence="4">Bacteriophage tail assembly protein</fullName>
    </submittedName>
</protein>
<feature type="compositionally biased region" description="Basic residues" evidence="1">
    <location>
        <begin position="545"/>
        <end position="555"/>
    </location>
</feature>
<dbReference type="eggNOG" id="COG5525">
    <property type="taxonomic scope" value="Bacteria"/>
</dbReference>
<feature type="compositionally biased region" description="Basic residues" evidence="1">
    <location>
        <begin position="509"/>
        <end position="518"/>
    </location>
</feature>
<evidence type="ECO:0000313" key="5">
    <source>
        <dbReference type="Proteomes" id="UP000035100"/>
    </source>
</evidence>
<organism evidence="4 5">
    <name type="scientific">Wenxinia marina DSM 24838</name>
    <dbReference type="NCBI Taxonomy" id="1123501"/>
    <lineage>
        <taxon>Bacteria</taxon>
        <taxon>Pseudomonadati</taxon>
        <taxon>Pseudomonadota</taxon>
        <taxon>Alphaproteobacteria</taxon>
        <taxon>Rhodobacterales</taxon>
        <taxon>Roseobacteraceae</taxon>
        <taxon>Wenxinia</taxon>
    </lineage>
</organism>
<dbReference type="Pfam" id="PF20454">
    <property type="entry name" value="GpA_nuclease"/>
    <property type="match status" value="1"/>
</dbReference>
<sequence>MTLDPRFDRLRRDAFAAFRPPAKLALSDWIEGHVYLPSAIAAQPGRMRLWPPQREIADAIGEESVERVSILKSARVGATQLMVGALGHFVQNDPAPVLAVVPAEADARHLIVSVVEPTFAESPALRAALAADTAGRDTMLHRQFAGGSLTVVSAHAPRNLRARTARVLFADEIDAYELSAGTEGDPVELAMRRTMTFGNRKIVLASTPVDAETSRIVRAYEQSDMRVFEVPCPSCGTFGEILWKDIRWAADKPETAHWRCPACEAEVADRQKPQMVEQGRWRATRPEVEGHRGYKLTSLTSTLPNATWPRLAAEFLQAKRSPTTLKPWLNTVLGEPWRGEGDDLDGTDFAALQRPFGLDRIPAEALVLTVGADVQADRIEATFAGWTKDGDVRVLGHETVWGAPTENETWAELDDLSRRQFRHPAGGVLTVDAAVIDSGQLGRRGLCLLPPPHVAPRARREGRRRLQPSEPRVQHLAGHSPCPDRYRRGEAGPAPADRPRRNDPLQQRPVRRLLRPAPRRAACDEVQPGPPRAPLGSGLGPPQRSPRHVGLRLRRPRADRGGRRAAGSGVGEGDGAAEASYRSEKQVAVVVRRARP</sequence>